<dbReference type="Pfam" id="PF13472">
    <property type="entry name" value="Lipase_GDSL_2"/>
    <property type="match status" value="1"/>
</dbReference>
<evidence type="ECO:0000313" key="4">
    <source>
        <dbReference type="Proteomes" id="UP000190065"/>
    </source>
</evidence>
<dbReference type="eggNOG" id="COG2755">
    <property type="taxonomic scope" value="Bacteria"/>
</dbReference>
<dbReference type="CDD" id="cd01830">
    <property type="entry name" value="XynE_like"/>
    <property type="match status" value="1"/>
</dbReference>
<evidence type="ECO:0000259" key="2">
    <source>
        <dbReference type="Pfam" id="PF13472"/>
    </source>
</evidence>
<reference evidence="3 4" key="1">
    <citation type="submission" date="2017-02" db="EMBL/GenBank/DDBJ databases">
        <authorList>
            <person name="Peterson S.W."/>
        </authorList>
    </citation>
    <scope>NUCLEOTIDE SEQUENCE [LARGE SCALE GENOMIC DNA]</scope>
    <source>
        <strain evidence="3 4">ATCC 43324</strain>
    </source>
</reference>
<dbReference type="Gene3D" id="3.40.50.1110">
    <property type="entry name" value="SGNH hydrolase"/>
    <property type="match status" value="1"/>
</dbReference>
<sequence length="401" mass="44532">MKRMLLMLCFVGSVIAAGAQMERATTGDHWVGTWATAQQQPVKSFMPYNNNLSYRSVRQVVKVSIGGKLIRLELSNELSREPLTIRSVYIAHATDSFAIVPQTARYLLFNGQTQVTIPAGKRVVSDALSFDLQPLEKVAITMNYGRAPAVPTVHMGSRTTSYILKGVSTARSNFAPSFRENHWFNIASIAVFDLTAKAIGIIGNSITDGKGTTDNANNRWTDVLAEQLQKRHGVTTRGILNLGIGNNRVTVAGGFGILAKQRFNRDILMQPGIETVVIFEGINDIGAASKGASERVAADLINAYDEMIAKAKARNLRIFLCTITPFKGVGYYSLFHEAARKTVNQWIRSQRERVNGILDFDELLRDPADPERLQKQWQSDWLHPNPEGYRAMGEYAAERLK</sequence>
<evidence type="ECO:0000313" key="3">
    <source>
        <dbReference type="EMBL" id="SJZ44041.1"/>
    </source>
</evidence>
<dbReference type="PANTHER" id="PTHR43784:SF2">
    <property type="entry name" value="GDSL-LIKE LIPASE_ACYLHYDROLASE, PUTATIVE (AFU_ORTHOLOGUE AFUA_2G00820)-RELATED"/>
    <property type="match status" value="1"/>
</dbReference>
<feature type="chain" id="PRO_5010548774" evidence="1">
    <location>
        <begin position="20"/>
        <end position="401"/>
    </location>
</feature>
<dbReference type="InterPro" id="IPR036514">
    <property type="entry name" value="SGNH_hydro_sf"/>
</dbReference>
<dbReference type="EMBL" id="FUXK01000001">
    <property type="protein sequence ID" value="SJZ44041.1"/>
    <property type="molecule type" value="Genomic_DNA"/>
</dbReference>
<evidence type="ECO:0000256" key="1">
    <source>
        <dbReference type="SAM" id="SignalP"/>
    </source>
</evidence>
<dbReference type="InterPro" id="IPR053140">
    <property type="entry name" value="GDSL_Rv0518-like"/>
</dbReference>
<protein>
    <submittedName>
        <fullName evidence="3">Lysophospholipase L1</fullName>
    </submittedName>
</protein>
<dbReference type="SUPFAM" id="SSF52266">
    <property type="entry name" value="SGNH hydrolase"/>
    <property type="match status" value="1"/>
</dbReference>
<feature type="domain" description="SGNH hydrolase-type esterase" evidence="2">
    <location>
        <begin position="202"/>
        <end position="391"/>
    </location>
</feature>
<dbReference type="RefSeq" id="WP_025069783.1">
    <property type="nucleotide sequence ID" value="NZ_FUXK01000001.1"/>
</dbReference>
<name>A0A1T4KNR0_9BACT</name>
<organism evidence="3 4">
    <name type="scientific">Segatella oulorum</name>
    <dbReference type="NCBI Taxonomy" id="28136"/>
    <lineage>
        <taxon>Bacteria</taxon>
        <taxon>Pseudomonadati</taxon>
        <taxon>Bacteroidota</taxon>
        <taxon>Bacteroidia</taxon>
        <taxon>Bacteroidales</taxon>
        <taxon>Prevotellaceae</taxon>
        <taxon>Segatella</taxon>
    </lineage>
</organism>
<keyword evidence="1" id="KW-0732">Signal</keyword>
<dbReference type="AlphaFoldDB" id="A0A1T4KNR0"/>
<accession>A0A1T4KNR0</accession>
<dbReference type="GO" id="GO:0016788">
    <property type="term" value="F:hydrolase activity, acting on ester bonds"/>
    <property type="evidence" value="ECO:0007669"/>
    <property type="project" value="UniProtKB-ARBA"/>
</dbReference>
<dbReference type="STRING" id="28136.SAMN02745202_00138"/>
<gene>
    <name evidence="3" type="ORF">SAMN02745202_00138</name>
</gene>
<dbReference type="Proteomes" id="UP000190065">
    <property type="component" value="Unassembled WGS sequence"/>
</dbReference>
<dbReference type="InterPro" id="IPR013830">
    <property type="entry name" value="SGNH_hydro"/>
</dbReference>
<dbReference type="PANTHER" id="PTHR43784">
    <property type="entry name" value="GDSL-LIKE LIPASE/ACYLHYDROLASE, PUTATIVE (AFU_ORTHOLOGUE AFUA_2G00820)-RELATED"/>
    <property type="match status" value="1"/>
</dbReference>
<feature type="signal peptide" evidence="1">
    <location>
        <begin position="1"/>
        <end position="19"/>
    </location>
</feature>
<proteinExistence type="predicted"/>